<dbReference type="InterPro" id="IPR027417">
    <property type="entry name" value="P-loop_NTPase"/>
</dbReference>
<reference evidence="2 3" key="1">
    <citation type="journal article" date="1992" name="Int. J. Syst. Bacteriol.">
        <title>Sphingobacterium antarcticus sp. nov. a Psychrotrophic Bacterium from the Soils of Schirmacher Oasis, Antarctica.</title>
        <authorList>
            <person name="Shivaji S."/>
            <person name="Ray M.K."/>
            <person name="Rao N.S."/>
            <person name="Saiserr L."/>
            <person name="Jagannadham M.V."/>
            <person name="Kumar G.S."/>
            <person name="Reddy G."/>
            <person name="Bhargava P.M."/>
        </authorList>
    </citation>
    <scope>NUCLEOTIDE SEQUENCE [LARGE SCALE GENOMIC DNA]</scope>
    <source>
        <strain evidence="2 3">4BY</strain>
    </source>
</reference>
<protein>
    <recommendedName>
        <fullName evidence="1">Rad50/SbcC-type AAA domain-containing protein</fullName>
    </recommendedName>
</protein>
<organism evidence="2 3">
    <name type="scientific">Pedobacter antarcticus 4BY</name>
    <dbReference type="NCBI Taxonomy" id="1358423"/>
    <lineage>
        <taxon>Bacteria</taxon>
        <taxon>Pseudomonadati</taxon>
        <taxon>Bacteroidota</taxon>
        <taxon>Sphingobacteriia</taxon>
        <taxon>Sphingobacteriales</taxon>
        <taxon>Sphingobacteriaceae</taxon>
        <taxon>Pedobacter</taxon>
    </lineage>
</organism>
<evidence type="ECO:0000313" key="2">
    <source>
        <dbReference type="EMBL" id="KEQ31654.1"/>
    </source>
</evidence>
<dbReference type="RefSeq" id="WP_037437835.1">
    <property type="nucleotide sequence ID" value="NZ_JNFF01000008.1"/>
</dbReference>
<dbReference type="AlphaFoldDB" id="A0A081PLT1"/>
<dbReference type="GO" id="GO:0006302">
    <property type="term" value="P:double-strand break repair"/>
    <property type="evidence" value="ECO:0007669"/>
    <property type="project" value="TreeGrafter"/>
</dbReference>
<feature type="domain" description="Rad50/SbcC-type AAA" evidence="1">
    <location>
        <begin position="6"/>
        <end position="173"/>
    </location>
</feature>
<dbReference type="Proteomes" id="UP000028007">
    <property type="component" value="Unassembled WGS sequence"/>
</dbReference>
<dbReference type="Gene3D" id="3.40.50.300">
    <property type="entry name" value="P-loop containing nucleotide triphosphate hydrolases"/>
    <property type="match status" value="2"/>
</dbReference>
<accession>A0A081PLT1</accession>
<gene>
    <name evidence="2" type="ORF">N180_15565</name>
</gene>
<dbReference type="OrthoDB" id="7029750at2"/>
<sequence>MAKIKQVTIENFRAYEGIHEFSFVMSKGLANLVVVYAPNGYGKTSFFDAIEWTFSNKIRRFENGVLKQELESKDFASDDQIVLTNRTAYFKGEKGEVTILTDEDKVIKRTVVPRQIPNTEIKSDYREVALLGDYRAEEIKQFSEYNMLTQDQIDSFLRFKSPEEKFEALREFWPEGSEASSVFATLTNYARVLRIKNTELQHAVNDLSSKIAKNINSEINFSKVNNWIRILREQATVSISLPDITSEINDEVYRGIIQANETYKLIVDSQIATANSSEVKHRNVISSWEEYIAWKSSIDRYEKELGIIQSTLAKYERIKIVRDNNEVRTLSIKKLSTEKSEWDKLDFLWVEFEQDLKTISTLQSLSFDLIKALEEQTDNKNLIEQNLANVNEDRRVSLAELEAEQVISSKIEVGLRQIEKLKIDISDGHSHQMYTELCINDLIFQCRPLYEEKRLVEELLNHFDFSEYDSGNIELNFYISKFTSRTSDLAIIKEHLSGLEQDMENRGSFNENLSRMIKWAEIQIDEQHISSCPMCNTKFDDLETLLSALKNDKGDVLSISKLELELEAHYLIKSYIEEEIEDSDRYLLSYFETRLDVLGNEIENLEIGVGKLEQISRTTQDSIDHAGIVIDQIFEELNRNSEFSNYIDIDFNAIRTNNQESVKSLRQLIKSLDEDLTIKNSELKNLNNSLIVSKTSVENNENRINLTKAKNNYIETSQLIEKLGLNLEVLDQASIKAQCDEYLKLISSERLTLAEQNIVISTLMDDLGKISPPLTELDAKSKALEIESILTGLKQLKLTFESNYATLVNGEQVSIELLQSAFDNILARQKQLGKLKADLDAFGIDLAIIESDVERNRLNAVLLEVKSEKVRVENACGRIEKARSTTGEYITKGIDEYFNKDVINQIYGKIEPHPKLTEIEIRADSTGRQPRLMIRAKSDSEELAPGLFLSTGQVNVLSLSIFIARAYEMGSGNFNSIFMDDPVQNMSDINVLSFVDLLRILIMDQDRQVMISTHDEKFFKLLQHKLSDDFFKSKFIELSSYGKIKDE</sequence>
<dbReference type="SUPFAM" id="SSF52540">
    <property type="entry name" value="P-loop containing nucleoside triphosphate hydrolases"/>
    <property type="match status" value="2"/>
</dbReference>
<dbReference type="PANTHER" id="PTHR32182:SF22">
    <property type="entry name" value="ATP-DEPENDENT ENDONUCLEASE, OLD FAMILY-RELATED"/>
    <property type="match status" value="1"/>
</dbReference>
<dbReference type="Pfam" id="PF13476">
    <property type="entry name" value="AAA_23"/>
    <property type="match status" value="1"/>
</dbReference>
<dbReference type="PANTHER" id="PTHR32182">
    <property type="entry name" value="DNA REPLICATION AND REPAIR PROTEIN RECF"/>
    <property type="match status" value="1"/>
</dbReference>
<evidence type="ECO:0000313" key="3">
    <source>
        <dbReference type="Proteomes" id="UP000028007"/>
    </source>
</evidence>
<evidence type="ECO:0000259" key="1">
    <source>
        <dbReference type="Pfam" id="PF13476"/>
    </source>
</evidence>
<comment type="caution">
    <text evidence="2">The sequence shown here is derived from an EMBL/GenBank/DDBJ whole genome shotgun (WGS) entry which is preliminary data.</text>
</comment>
<dbReference type="EMBL" id="JNFF01000008">
    <property type="protein sequence ID" value="KEQ31654.1"/>
    <property type="molecule type" value="Genomic_DNA"/>
</dbReference>
<keyword evidence="3" id="KW-1185">Reference proteome</keyword>
<proteinExistence type="predicted"/>
<name>A0A081PLT1_9SPHI</name>
<dbReference type="eggNOG" id="COG1196">
    <property type="taxonomic scope" value="Bacteria"/>
</dbReference>
<dbReference type="InterPro" id="IPR038729">
    <property type="entry name" value="Rad50/SbcC_AAA"/>
</dbReference>
<dbReference type="GO" id="GO:0000731">
    <property type="term" value="P:DNA synthesis involved in DNA repair"/>
    <property type="evidence" value="ECO:0007669"/>
    <property type="project" value="TreeGrafter"/>
</dbReference>